<keyword evidence="2" id="KW-1185">Reference proteome</keyword>
<gene>
    <name evidence="1" type="ORF">CICLE_v10003062mg</name>
</gene>
<proteinExistence type="predicted"/>
<dbReference type="EMBL" id="KI536799">
    <property type="protein sequence ID" value="ESR46477.1"/>
    <property type="molecule type" value="Genomic_DNA"/>
</dbReference>
<name>V4T027_CITCL</name>
<dbReference type="Gramene" id="ESR46477">
    <property type="protein sequence ID" value="ESR46477"/>
    <property type="gene ID" value="CICLE_v10003062mg"/>
</dbReference>
<dbReference type="Proteomes" id="UP000030687">
    <property type="component" value="Unassembled WGS sequence"/>
</dbReference>
<protein>
    <submittedName>
        <fullName evidence="1">Uncharacterized protein</fullName>
    </submittedName>
</protein>
<dbReference type="InParanoid" id="V4T027"/>
<dbReference type="KEGG" id="cic:CICLE_v10003062mg"/>
<sequence>MFVIVRYFLRKTYNKQVQEDESLKEKFAYLHAHEMIFFFERHITAIFHNTLNCITWSLLDKRRTTYIKS</sequence>
<evidence type="ECO:0000313" key="1">
    <source>
        <dbReference type="EMBL" id="ESR46477.1"/>
    </source>
</evidence>
<accession>V4T027</accession>
<reference evidence="1 2" key="1">
    <citation type="submission" date="2013-10" db="EMBL/GenBank/DDBJ databases">
        <authorList>
            <consortium name="International Citrus Genome Consortium"/>
            <person name="Jenkins J."/>
            <person name="Schmutz J."/>
            <person name="Prochnik S."/>
            <person name="Rokhsar D."/>
            <person name="Gmitter F."/>
            <person name="Ollitrault P."/>
            <person name="Machado M."/>
            <person name="Talon M."/>
            <person name="Wincker P."/>
            <person name="Jaillon O."/>
            <person name="Morgante M."/>
        </authorList>
    </citation>
    <scope>NUCLEOTIDE SEQUENCE</scope>
    <source>
        <strain evidence="2">cv. Clemenules</strain>
    </source>
</reference>
<evidence type="ECO:0000313" key="2">
    <source>
        <dbReference type="Proteomes" id="UP000030687"/>
    </source>
</evidence>
<organism evidence="1 2">
    <name type="scientific">Citrus clementina</name>
    <name type="common">Clementine</name>
    <name type="synonym">Citrus deliciosa x Citrus sinensis</name>
    <dbReference type="NCBI Taxonomy" id="85681"/>
    <lineage>
        <taxon>Eukaryota</taxon>
        <taxon>Viridiplantae</taxon>
        <taxon>Streptophyta</taxon>
        <taxon>Embryophyta</taxon>
        <taxon>Tracheophyta</taxon>
        <taxon>Spermatophyta</taxon>
        <taxon>Magnoliopsida</taxon>
        <taxon>eudicotyledons</taxon>
        <taxon>Gunneridae</taxon>
        <taxon>Pentapetalae</taxon>
        <taxon>rosids</taxon>
        <taxon>malvids</taxon>
        <taxon>Sapindales</taxon>
        <taxon>Rutaceae</taxon>
        <taxon>Aurantioideae</taxon>
        <taxon>Citrus</taxon>
    </lineage>
</organism>
<dbReference type="AlphaFoldDB" id="V4T027"/>